<name>A0A553JS11_SHEHA</name>
<accession>A0A553JS11</accession>
<dbReference type="PROSITE" id="PS01124">
    <property type="entry name" value="HTH_ARAC_FAMILY_2"/>
    <property type="match status" value="1"/>
</dbReference>
<keyword evidence="6" id="KW-1185">Reference proteome</keyword>
<dbReference type="EMBL" id="VKGK01000005">
    <property type="protein sequence ID" value="TRY15253.1"/>
    <property type="molecule type" value="Genomic_DNA"/>
</dbReference>
<keyword evidence="1" id="KW-0805">Transcription regulation</keyword>
<dbReference type="PANTHER" id="PTHR46796:SF6">
    <property type="entry name" value="ARAC SUBFAMILY"/>
    <property type="match status" value="1"/>
</dbReference>
<dbReference type="OrthoDB" id="5622169at2"/>
<dbReference type="Proteomes" id="UP000318126">
    <property type="component" value="Unassembled WGS sequence"/>
</dbReference>
<dbReference type="InterPro" id="IPR018060">
    <property type="entry name" value="HTH_AraC"/>
</dbReference>
<gene>
    <name evidence="5" type="ORF">FN961_06165</name>
</gene>
<evidence type="ECO:0000256" key="2">
    <source>
        <dbReference type="ARBA" id="ARBA00023125"/>
    </source>
</evidence>
<proteinExistence type="predicted"/>
<dbReference type="SUPFAM" id="SSF46689">
    <property type="entry name" value="Homeodomain-like"/>
    <property type="match status" value="2"/>
</dbReference>
<evidence type="ECO:0000313" key="5">
    <source>
        <dbReference type="EMBL" id="TRY15253.1"/>
    </source>
</evidence>
<dbReference type="InterPro" id="IPR050204">
    <property type="entry name" value="AraC_XylS_family_regulators"/>
</dbReference>
<dbReference type="Pfam" id="PF12833">
    <property type="entry name" value="HTH_18"/>
    <property type="match status" value="1"/>
</dbReference>
<evidence type="ECO:0000313" key="6">
    <source>
        <dbReference type="Proteomes" id="UP000318126"/>
    </source>
</evidence>
<dbReference type="Gene3D" id="1.10.10.60">
    <property type="entry name" value="Homeodomain-like"/>
    <property type="match status" value="2"/>
</dbReference>
<keyword evidence="2" id="KW-0238">DNA-binding</keyword>
<evidence type="ECO:0000256" key="3">
    <source>
        <dbReference type="ARBA" id="ARBA00023163"/>
    </source>
</evidence>
<dbReference type="PANTHER" id="PTHR46796">
    <property type="entry name" value="HTH-TYPE TRANSCRIPTIONAL ACTIVATOR RHAS-RELATED"/>
    <property type="match status" value="1"/>
</dbReference>
<dbReference type="RefSeq" id="WP_143563683.1">
    <property type="nucleotide sequence ID" value="NZ_BMPL01000004.1"/>
</dbReference>
<evidence type="ECO:0000259" key="4">
    <source>
        <dbReference type="PROSITE" id="PS01124"/>
    </source>
</evidence>
<dbReference type="InterPro" id="IPR009057">
    <property type="entry name" value="Homeodomain-like_sf"/>
</dbReference>
<feature type="domain" description="HTH araC/xylS-type" evidence="4">
    <location>
        <begin position="187"/>
        <end position="285"/>
    </location>
</feature>
<reference evidence="6" key="1">
    <citation type="submission" date="2019-07" db="EMBL/GenBank/DDBJ databases">
        <title>Shewanella sp. YLB-08 draft genomic sequence.</title>
        <authorList>
            <person name="Yu L."/>
        </authorList>
    </citation>
    <scope>NUCLEOTIDE SEQUENCE [LARGE SCALE GENOMIC DNA]</scope>
    <source>
        <strain evidence="6">JCM 20706</strain>
    </source>
</reference>
<sequence length="287" mass="33345">MSKSQHKYISFNESHKLCFRRHALTENLNWAHYQNSQERLFYVNDQQHTLSMYLCGGYETHRTDIQSNYGAPGRFCLMPKDSESRWQLGTPQQFMHLYFDDNYLKQLALKVFDMDPRTIALPELTFFENPGLESLFRHNMADMNWQNESPLALEQVTNTILVSLLQNSGMTKTVKGLKGGLSPRIAKMIKAFIHANFHRQIYLSELAELAQLSEYHFCRMFKESFARTPQEYLTYIRIEQVKLGIKNNTGSLMDISLQAGFSNQSHMGRNFKSLVGVTPKAFQKSLF</sequence>
<dbReference type="SMART" id="SM00342">
    <property type="entry name" value="HTH_ARAC"/>
    <property type="match status" value="1"/>
</dbReference>
<evidence type="ECO:0000256" key="1">
    <source>
        <dbReference type="ARBA" id="ARBA00023015"/>
    </source>
</evidence>
<dbReference type="AlphaFoldDB" id="A0A553JS11"/>
<dbReference type="GO" id="GO:0043565">
    <property type="term" value="F:sequence-specific DNA binding"/>
    <property type="evidence" value="ECO:0007669"/>
    <property type="project" value="InterPro"/>
</dbReference>
<comment type="caution">
    <text evidence="5">The sequence shown here is derived from an EMBL/GenBank/DDBJ whole genome shotgun (WGS) entry which is preliminary data.</text>
</comment>
<protein>
    <submittedName>
        <fullName evidence="5">Helix-turn-helix transcriptional regulator</fullName>
    </submittedName>
</protein>
<keyword evidence="3" id="KW-0804">Transcription</keyword>
<organism evidence="5 6">
    <name type="scientific">Shewanella hanedai</name>
    <name type="common">Alteromonas hanedai</name>
    <dbReference type="NCBI Taxonomy" id="25"/>
    <lineage>
        <taxon>Bacteria</taxon>
        <taxon>Pseudomonadati</taxon>
        <taxon>Pseudomonadota</taxon>
        <taxon>Gammaproteobacteria</taxon>
        <taxon>Alteromonadales</taxon>
        <taxon>Shewanellaceae</taxon>
        <taxon>Shewanella</taxon>
    </lineage>
</organism>
<dbReference type="GO" id="GO:0003700">
    <property type="term" value="F:DNA-binding transcription factor activity"/>
    <property type="evidence" value="ECO:0007669"/>
    <property type="project" value="InterPro"/>
</dbReference>